<keyword evidence="6" id="KW-1185">Reference proteome</keyword>
<dbReference type="AlphaFoldDB" id="A0A2W7MFN2"/>
<proteinExistence type="inferred from homology"/>
<dbReference type="PROSITE" id="PS51257">
    <property type="entry name" value="PROKAR_LIPOPROTEIN"/>
    <property type="match status" value="1"/>
</dbReference>
<accession>A0A2W7MFN2</accession>
<comment type="caution">
    <text evidence="5">The sequence shown here is derived from an EMBL/GenBank/DDBJ whole genome shotgun (WGS) entry which is preliminary data.</text>
</comment>
<evidence type="ECO:0000256" key="3">
    <source>
        <dbReference type="SAM" id="SignalP"/>
    </source>
</evidence>
<feature type="domain" description="Leucine-binding protein" evidence="4">
    <location>
        <begin position="42"/>
        <end position="395"/>
    </location>
</feature>
<evidence type="ECO:0000256" key="2">
    <source>
        <dbReference type="ARBA" id="ARBA00022729"/>
    </source>
</evidence>
<dbReference type="PANTHER" id="PTHR47235:SF1">
    <property type="entry name" value="BLR6548 PROTEIN"/>
    <property type="match status" value="1"/>
</dbReference>
<reference evidence="5 6" key="1">
    <citation type="submission" date="2018-06" db="EMBL/GenBank/DDBJ databases">
        <title>Genomic Encyclopedia of Type Strains, Phase IV (KMG-IV): sequencing the most valuable type-strain genomes for metagenomic binning, comparative biology and taxonomic classification.</title>
        <authorList>
            <person name="Goeker M."/>
        </authorList>
    </citation>
    <scope>NUCLEOTIDE SEQUENCE [LARGE SCALE GENOMIC DNA]</scope>
    <source>
        <strain evidence="5 6">DSM 5</strain>
    </source>
</reference>
<evidence type="ECO:0000313" key="5">
    <source>
        <dbReference type="EMBL" id="PZX05653.1"/>
    </source>
</evidence>
<dbReference type="RefSeq" id="WP_425450560.1">
    <property type="nucleotide sequence ID" value="NZ_QKZI01000002.1"/>
</dbReference>
<organism evidence="5 6">
    <name type="scientific">Psychrobacillus insolitus</name>
    <dbReference type="NCBI Taxonomy" id="1461"/>
    <lineage>
        <taxon>Bacteria</taxon>
        <taxon>Bacillati</taxon>
        <taxon>Bacillota</taxon>
        <taxon>Bacilli</taxon>
        <taxon>Bacillales</taxon>
        <taxon>Bacillaceae</taxon>
        <taxon>Psychrobacillus</taxon>
    </lineage>
</organism>
<dbReference type="InterPro" id="IPR028081">
    <property type="entry name" value="Leu-bd"/>
</dbReference>
<sequence length="408" mass="44478">MKINNSKLLGMLIGGMSVFMLGACAEENVAEVNGEVVEGARTVVVGGLYDITGATGDVGTPYTEGEQAYFKYLTSKGGVEGLNIELTGKDYAYEIPEAQKIYQELRDKEKVSAVLGWGTGDTEALRQQVANDKLPYFSASYSENLKNIEESPYNFLVAASYSDQGRSVLKWIQDNHEGDNPTVALLYNDTAFGRSPIEDIKAYAAELGIKVVDEQVIDVQATEAQSQLLNMKKKNPDYAIIQETWGATATILRDSKTLGIETQFIGLNWASGEGVISIVGDEIAEGYMGILSHAMPYEDLPGMVEVIEYLDSEGKSINDIDQKFIQGWTTAKILVAGIEEAGKQHPEGDLTGEEIRIGIESLKDLDLGGLGAPVSFSAENHTGTEQTRLGIVKDGKWEQLTEYFSHKD</sequence>
<name>A0A2W7MFN2_9BACI</name>
<evidence type="ECO:0000259" key="4">
    <source>
        <dbReference type="Pfam" id="PF13458"/>
    </source>
</evidence>
<feature type="chain" id="PRO_5016022954" evidence="3">
    <location>
        <begin position="26"/>
        <end position="408"/>
    </location>
</feature>
<gene>
    <name evidence="5" type="ORF">C7437_102111</name>
</gene>
<evidence type="ECO:0000256" key="1">
    <source>
        <dbReference type="ARBA" id="ARBA00010062"/>
    </source>
</evidence>
<dbReference type="Pfam" id="PF13458">
    <property type="entry name" value="Peripla_BP_6"/>
    <property type="match status" value="1"/>
</dbReference>
<evidence type="ECO:0000313" key="6">
    <source>
        <dbReference type="Proteomes" id="UP000248646"/>
    </source>
</evidence>
<keyword evidence="2 3" id="KW-0732">Signal</keyword>
<dbReference type="Gene3D" id="3.40.50.2300">
    <property type="match status" value="2"/>
</dbReference>
<comment type="similarity">
    <text evidence="1">Belongs to the leucine-binding protein family.</text>
</comment>
<dbReference type="SUPFAM" id="SSF53822">
    <property type="entry name" value="Periplasmic binding protein-like I"/>
    <property type="match status" value="1"/>
</dbReference>
<protein>
    <submittedName>
        <fullName evidence="5">Amino acid/amide ABC transporter substrate-binding protein (HAAT family)</fullName>
    </submittedName>
</protein>
<feature type="signal peptide" evidence="3">
    <location>
        <begin position="1"/>
        <end position="25"/>
    </location>
</feature>
<dbReference type="Proteomes" id="UP000248646">
    <property type="component" value="Unassembled WGS sequence"/>
</dbReference>
<dbReference type="InterPro" id="IPR028082">
    <property type="entry name" value="Peripla_BP_I"/>
</dbReference>
<dbReference type="CDD" id="cd06334">
    <property type="entry name" value="PBP1_ABC_ligand_binding-like"/>
    <property type="match status" value="1"/>
</dbReference>
<dbReference type="PANTHER" id="PTHR47235">
    <property type="entry name" value="BLR6548 PROTEIN"/>
    <property type="match status" value="1"/>
</dbReference>
<dbReference type="EMBL" id="QKZI01000002">
    <property type="protein sequence ID" value="PZX05653.1"/>
    <property type="molecule type" value="Genomic_DNA"/>
</dbReference>